<feature type="transmembrane region" description="Helical" evidence="1">
    <location>
        <begin position="100"/>
        <end position="120"/>
    </location>
</feature>
<keyword evidence="1" id="KW-0812">Transmembrane</keyword>
<comment type="caution">
    <text evidence="2">The sequence shown here is derived from an EMBL/GenBank/DDBJ whole genome shotgun (WGS) entry which is preliminary data.</text>
</comment>
<gene>
    <name evidence="2" type="ORF">CLV96_3954</name>
</gene>
<protein>
    <submittedName>
        <fullName evidence="2">Uncharacterized protein</fullName>
    </submittedName>
</protein>
<keyword evidence="3" id="KW-1185">Reference proteome</keyword>
<accession>A0A4R8MIP3</accession>
<dbReference type="STRING" id="1193051.LEP1GSC017_3994"/>
<organism evidence="2 3">
    <name type="scientific">Leptospira meyeri</name>
    <dbReference type="NCBI Taxonomy" id="29508"/>
    <lineage>
        <taxon>Bacteria</taxon>
        <taxon>Pseudomonadati</taxon>
        <taxon>Spirochaetota</taxon>
        <taxon>Spirochaetia</taxon>
        <taxon>Leptospirales</taxon>
        <taxon>Leptospiraceae</taxon>
        <taxon>Leptospira</taxon>
    </lineage>
</organism>
<evidence type="ECO:0000313" key="2">
    <source>
        <dbReference type="EMBL" id="TDY66384.1"/>
    </source>
</evidence>
<keyword evidence="1" id="KW-0472">Membrane</keyword>
<keyword evidence="1" id="KW-1133">Transmembrane helix</keyword>
<feature type="transmembrane region" description="Helical" evidence="1">
    <location>
        <begin position="192"/>
        <end position="218"/>
    </location>
</feature>
<reference evidence="2 3" key="1">
    <citation type="submission" date="2019-03" db="EMBL/GenBank/DDBJ databases">
        <title>Genomic Encyclopedia of Archaeal and Bacterial Type Strains, Phase II (KMG-II): from individual species to whole genera.</title>
        <authorList>
            <person name="Goeker M."/>
        </authorList>
    </citation>
    <scope>NUCLEOTIDE SEQUENCE [LARGE SCALE GENOMIC DNA]</scope>
    <source>
        <strain evidence="2 3">DSM 21537</strain>
    </source>
</reference>
<feature type="transmembrane region" description="Helical" evidence="1">
    <location>
        <begin position="6"/>
        <end position="25"/>
    </location>
</feature>
<proteinExistence type="predicted"/>
<dbReference type="AlphaFoldDB" id="A0A4R8MIP3"/>
<feature type="transmembrane region" description="Helical" evidence="1">
    <location>
        <begin position="37"/>
        <end position="57"/>
    </location>
</feature>
<name>A0A4R8MIP3_LEPME</name>
<sequence>MNLELLIIKIVSFSILIQLVILILLKLKSELFVKNTLLFFGSIGLISVLLPVLISIFDFDLIYPDTCIYKLMKGKIANSLTCDKIKNPIFSWINQNFKEYYTAISLNLFALFLPLFQSFTRGKFMRILNNPLWICIVEYSIGSIFLFSILIIVFIFHNENTFYSIILSILLLSAFIHCFIFYFLYKVPISKIFHYFFSALISLCLIVLFACISILSIANAYTFGEILS</sequence>
<dbReference type="EMBL" id="SORO01000007">
    <property type="protein sequence ID" value="TDY66384.1"/>
    <property type="molecule type" value="Genomic_DNA"/>
</dbReference>
<dbReference type="Proteomes" id="UP000294684">
    <property type="component" value="Unassembled WGS sequence"/>
</dbReference>
<feature type="transmembrane region" description="Helical" evidence="1">
    <location>
        <begin position="132"/>
        <end position="156"/>
    </location>
</feature>
<evidence type="ECO:0000313" key="3">
    <source>
        <dbReference type="Proteomes" id="UP000294684"/>
    </source>
</evidence>
<feature type="transmembrane region" description="Helical" evidence="1">
    <location>
        <begin position="162"/>
        <end position="185"/>
    </location>
</feature>
<evidence type="ECO:0000256" key="1">
    <source>
        <dbReference type="SAM" id="Phobius"/>
    </source>
</evidence>